<dbReference type="EMBL" id="KZ772675">
    <property type="protein sequence ID" value="PTQ49219.1"/>
    <property type="molecule type" value="Genomic_DNA"/>
</dbReference>
<dbReference type="AlphaFoldDB" id="A0A2R6XSZ7"/>
<feature type="compositionally biased region" description="Basic and acidic residues" evidence="1">
    <location>
        <begin position="99"/>
        <end position="112"/>
    </location>
</feature>
<name>A0A2R6XSZ7_MARPO</name>
<evidence type="ECO:0000313" key="4">
    <source>
        <dbReference type="Proteomes" id="UP000244005"/>
    </source>
</evidence>
<accession>A0A2R6XSZ7</accession>
<evidence type="ECO:0000256" key="1">
    <source>
        <dbReference type="SAM" id="MobiDB-lite"/>
    </source>
</evidence>
<evidence type="ECO:0000256" key="2">
    <source>
        <dbReference type="SAM" id="SignalP"/>
    </source>
</evidence>
<keyword evidence="4" id="KW-1185">Reference proteome</keyword>
<proteinExistence type="predicted"/>
<feature type="region of interest" description="Disordered" evidence="1">
    <location>
        <begin position="52"/>
        <end position="156"/>
    </location>
</feature>
<feature type="compositionally biased region" description="Low complexity" evidence="1">
    <location>
        <begin position="147"/>
        <end position="156"/>
    </location>
</feature>
<evidence type="ECO:0000313" key="3">
    <source>
        <dbReference type="EMBL" id="PTQ49219.1"/>
    </source>
</evidence>
<feature type="compositionally biased region" description="Polar residues" evidence="1">
    <location>
        <begin position="78"/>
        <end position="98"/>
    </location>
</feature>
<dbReference type="Proteomes" id="UP000244005">
    <property type="component" value="Unassembled WGS sequence"/>
</dbReference>
<organism evidence="3 4">
    <name type="scientific">Marchantia polymorpha</name>
    <name type="common">Common liverwort</name>
    <name type="synonym">Marchantia aquatica</name>
    <dbReference type="NCBI Taxonomy" id="3197"/>
    <lineage>
        <taxon>Eukaryota</taxon>
        <taxon>Viridiplantae</taxon>
        <taxon>Streptophyta</taxon>
        <taxon>Embryophyta</taxon>
        <taxon>Marchantiophyta</taxon>
        <taxon>Marchantiopsida</taxon>
        <taxon>Marchantiidae</taxon>
        <taxon>Marchantiales</taxon>
        <taxon>Marchantiaceae</taxon>
        <taxon>Marchantia</taxon>
    </lineage>
</organism>
<feature type="compositionally biased region" description="Polar residues" evidence="1">
    <location>
        <begin position="52"/>
        <end position="63"/>
    </location>
</feature>
<protein>
    <submittedName>
        <fullName evidence="3">Uncharacterized protein</fullName>
    </submittedName>
</protein>
<reference evidence="4" key="1">
    <citation type="journal article" date="2017" name="Cell">
        <title>Insights into land plant evolution garnered from the Marchantia polymorpha genome.</title>
        <authorList>
            <person name="Bowman J.L."/>
            <person name="Kohchi T."/>
            <person name="Yamato K.T."/>
            <person name="Jenkins J."/>
            <person name="Shu S."/>
            <person name="Ishizaki K."/>
            <person name="Yamaoka S."/>
            <person name="Nishihama R."/>
            <person name="Nakamura Y."/>
            <person name="Berger F."/>
            <person name="Adam C."/>
            <person name="Aki S.S."/>
            <person name="Althoff F."/>
            <person name="Araki T."/>
            <person name="Arteaga-Vazquez M.A."/>
            <person name="Balasubrmanian S."/>
            <person name="Barry K."/>
            <person name="Bauer D."/>
            <person name="Boehm C.R."/>
            <person name="Briginshaw L."/>
            <person name="Caballero-Perez J."/>
            <person name="Catarino B."/>
            <person name="Chen F."/>
            <person name="Chiyoda S."/>
            <person name="Chovatia M."/>
            <person name="Davies K.M."/>
            <person name="Delmans M."/>
            <person name="Demura T."/>
            <person name="Dierschke T."/>
            <person name="Dolan L."/>
            <person name="Dorantes-Acosta A.E."/>
            <person name="Eklund D.M."/>
            <person name="Florent S.N."/>
            <person name="Flores-Sandoval E."/>
            <person name="Fujiyama A."/>
            <person name="Fukuzawa H."/>
            <person name="Galik B."/>
            <person name="Grimanelli D."/>
            <person name="Grimwood J."/>
            <person name="Grossniklaus U."/>
            <person name="Hamada T."/>
            <person name="Haseloff J."/>
            <person name="Hetherington A.J."/>
            <person name="Higo A."/>
            <person name="Hirakawa Y."/>
            <person name="Hundley H.N."/>
            <person name="Ikeda Y."/>
            <person name="Inoue K."/>
            <person name="Inoue S.I."/>
            <person name="Ishida S."/>
            <person name="Jia Q."/>
            <person name="Kakita M."/>
            <person name="Kanazawa T."/>
            <person name="Kawai Y."/>
            <person name="Kawashima T."/>
            <person name="Kennedy M."/>
            <person name="Kinose K."/>
            <person name="Kinoshita T."/>
            <person name="Kohara Y."/>
            <person name="Koide E."/>
            <person name="Komatsu K."/>
            <person name="Kopischke S."/>
            <person name="Kubo M."/>
            <person name="Kyozuka J."/>
            <person name="Lagercrantz U."/>
            <person name="Lin S.S."/>
            <person name="Lindquist E."/>
            <person name="Lipzen A.M."/>
            <person name="Lu C.W."/>
            <person name="De Luna E."/>
            <person name="Martienssen R.A."/>
            <person name="Minamino N."/>
            <person name="Mizutani M."/>
            <person name="Mizutani M."/>
            <person name="Mochizuki N."/>
            <person name="Monte I."/>
            <person name="Mosher R."/>
            <person name="Nagasaki H."/>
            <person name="Nakagami H."/>
            <person name="Naramoto S."/>
            <person name="Nishitani K."/>
            <person name="Ohtani M."/>
            <person name="Okamoto T."/>
            <person name="Okumura M."/>
            <person name="Phillips J."/>
            <person name="Pollak B."/>
            <person name="Reinders A."/>
            <person name="Rovekamp M."/>
            <person name="Sano R."/>
            <person name="Sawa S."/>
            <person name="Schmid M.W."/>
            <person name="Shirakawa M."/>
            <person name="Solano R."/>
            <person name="Spunde A."/>
            <person name="Suetsugu N."/>
            <person name="Sugano S."/>
            <person name="Sugiyama A."/>
            <person name="Sun R."/>
            <person name="Suzuki Y."/>
            <person name="Takenaka M."/>
            <person name="Takezawa D."/>
            <person name="Tomogane H."/>
            <person name="Tsuzuki M."/>
            <person name="Ueda T."/>
            <person name="Umeda M."/>
            <person name="Ward J.M."/>
            <person name="Watanabe Y."/>
            <person name="Yazaki K."/>
            <person name="Yokoyama R."/>
            <person name="Yoshitake Y."/>
            <person name="Yotsui I."/>
            <person name="Zachgo S."/>
            <person name="Schmutz J."/>
        </authorList>
    </citation>
    <scope>NUCLEOTIDE SEQUENCE [LARGE SCALE GENOMIC DNA]</scope>
    <source>
        <strain evidence="4">Tak-1</strain>
    </source>
</reference>
<dbReference type="Gramene" id="Mp7g10970.1">
    <property type="protein sequence ID" value="Mp7g10970.1.cds1"/>
    <property type="gene ID" value="Mp7g10970"/>
</dbReference>
<feature type="signal peptide" evidence="2">
    <location>
        <begin position="1"/>
        <end position="31"/>
    </location>
</feature>
<sequence length="156" mass="16873">MAIKASSGCARTRLCAVITFLVLLKFPSVSCSRPMPRGSIFHLFSSWVQNHDSRLQNPSSSLSPAHGGVPEQIPYSPTVGNQEQPHQHQMSTTTTAETLQDKASDSESHKDSNLGMTAGDESARRLRRPPAFQMLPRNTRPPPRGPSPGSNSLGSP</sequence>
<feature type="chain" id="PRO_5015320728" evidence="2">
    <location>
        <begin position="32"/>
        <end position="156"/>
    </location>
</feature>
<keyword evidence="2" id="KW-0732">Signal</keyword>
<gene>
    <name evidence="3" type="ORF">MARPO_0003s0111</name>
</gene>